<evidence type="ECO:0000256" key="1">
    <source>
        <dbReference type="ARBA" id="ARBA00004141"/>
    </source>
</evidence>
<comment type="caution">
    <text evidence="6">The sequence shown here is derived from an EMBL/GenBank/DDBJ whole genome shotgun (WGS) entry which is preliminary data.</text>
</comment>
<evidence type="ECO:0000259" key="5">
    <source>
        <dbReference type="Pfam" id="PF13675"/>
    </source>
</evidence>
<dbReference type="GO" id="GO:0016020">
    <property type="term" value="C:membrane"/>
    <property type="evidence" value="ECO:0007669"/>
    <property type="project" value="UniProtKB-SubCell"/>
</dbReference>
<proteinExistence type="predicted"/>
<keyword evidence="4" id="KW-0472">Membrane</keyword>
<feature type="domain" description="NarX-like N-terminal" evidence="5">
    <location>
        <begin position="3"/>
        <end position="101"/>
    </location>
</feature>
<organism evidence="6 7">
    <name type="scientific">Candidatus Thiomargarita nelsonii</name>
    <dbReference type="NCBI Taxonomy" id="1003181"/>
    <lineage>
        <taxon>Bacteria</taxon>
        <taxon>Pseudomonadati</taxon>
        <taxon>Pseudomonadota</taxon>
        <taxon>Gammaproteobacteria</taxon>
        <taxon>Thiotrichales</taxon>
        <taxon>Thiotrichaceae</taxon>
        <taxon>Thiomargarita</taxon>
    </lineage>
</organism>
<dbReference type="AlphaFoldDB" id="A0A176RWC6"/>
<feature type="domain" description="NarX-like N-terminal" evidence="5">
    <location>
        <begin position="130"/>
        <end position="219"/>
    </location>
</feature>
<feature type="non-terminal residue" evidence="6">
    <location>
        <position position="231"/>
    </location>
</feature>
<evidence type="ECO:0000256" key="4">
    <source>
        <dbReference type="ARBA" id="ARBA00023136"/>
    </source>
</evidence>
<dbReference type="Proteomes" id="UP000076962">
    <property type="component" value="Unassembled WGS sequence"/>
</dbReference>
<name>A0A176RWC6_9GAMM</name>
<keyword evidence="3" id="KW-1133">Transmembrane helix</keyword>
<reference evidence="6 7" key="1">
    <citation type="submission" date="2016-05" db="EMBL/GenBank/DDBJ databases">
        <title>Single-cell genome of chain-forming Candidatus Thiomargarita nelsonii and comparison to other large sulfur-oxidizing bacteria.</title>
        <authorList>
            <person name="Winkel M."/>
            <person name="Salman V."/>
            <person name="Woyke T."/>
            <person name="Schulz-Vogt H."/>
            <person name="Richter M."/>
            <person name="Flood B."/>
            <person name="Bailey J."/>
            <person name="Amann R."/>
            <person name="Mussmann M."/>
        </authorList>
    </citation>
    <scope>NUCLEOTIDE SEQUENCE [LARGE SCALE GENOMIC DNA]</scope>
    <source>
        <strain evidence="6 7">THI036</strain>
    </source>
</reference>
<evidence type="ECO:0000313" key="6">
    <source>
        <dbReference type="EMBL" id="OAD20060.1"/>
    </source>
</evidence>
<evidence type="ECO:0000256" key="3">
    <source>
        <dbReference type="ARBA" id="ARBA00022989"/>
    </source>
</evidence>
<evidence type="ECO:0000313" key="7">
    <source>
        <dbReference type="Proteomes" id="UP000076962"/>
    </source>
</evidence>
<sequence>MSIDLAGKQRMLTQKMSKEILLIAKNIDRDDNKKNLCETAALFNQTLIGLIEGDSELGLVETEKPAIKQQLYKVVELWNKFRINVDAVLMGNTSLAVLTEIAKQNLPLLNEMNEAVNMYERESGSTLEYGMAKTLNLAGKQRMLTQKMTKELLLVAIGIEPDHNKKELAKTVRSFKRTLTGLLDGDGERGLPKTENPAIREQLKLVKKQWDSYEPILTKSQGSGDDLSKAA</sequence>
<accession>A0A176RWC6</accession>
<comment type="subcellular location">
    <subcellularLocation>
        <location evidence="1">Membrane</location>
        <topology evidence="1">Multi-pass membrane protein</topology>
    </subcellularLocation>
</comment>
<gene>
    <name evidence="6" type="ORF">THIOM_004259</name>
</gene>
<keyword evidence="2" id="KW-0812">Transmembrane</keyword>
<dbReference type="Pfam" id="PF13675">
    <property type="entry name" value="PilJ"/>
    <property type="match status" value="2"/>
</dbReference>
<protein>
    <submittedName>
        <fullName evidence="6">Chemotaxis transducer</fullName>
    </submittedName>
</protein>
<dbReference type="EMBL" id="LUTY01002565">
    <property type="protein sequence ID" value="OAD20060.1"/>
    <property type="molecule type" value="Genomic_DNA"/>
</dbReference>
<dbReference type="InterPro" id="IPR029095">
    <property type="entry name" value="NarX-like_N"/>
</dbReference>
<evidence type="ECO:0000256" key="2">
    <source>
        <dbReference type="ARBA" id="ARBA00022692"/>
    </source>
</evidence>
<keyword evidence="7" id="KW-1185">Reference proteome</keyword>